<gene>
    <name evidence="1" type="ORF">IE077_002115</name>
</gene>
<organism evidence="1 2">
    <name type="scientific">Cardiosporidium cionae</name>
    <dbReference type="NCBI Taxonomy" id="476202"/>
    <lineage>
        <taxon>Eukaryota</taxon>
        <taxon>Sar</taxon>
        <taxon>Alveolata</taxon>
        <taxon>Apicomplexa</taxon>
        <taxon>Aconoidasida</taxon>
        <taxon>Nephromycida</taxon>
        <taxon>Cardiosporidium</taxon>
    </lineage>
</organism>
<accession>A0ABQ7JBJ3</accession>
<evidence type="ECO:0000313" key="1">
    <source>
        <dbReference type="EMBL" id="KAF8821368.1"/>
    </source>
</evidence>
<comment type="caution">
    <text evidence="1">The sequence shown here is derived from an EMBL/GenBank/DDBJ whole genome shotgun (WGS) entry which is preliminary data.</text>
</comment>
<sequence>MPHFYENSAIGRGTEFYKSDGLSTVMLFAEESEADHFIAHHFPPEYSIRDASSKRLSTALGR</sequence>
<protein>
    <submittedName>
        <fullName evidence="1">Uncharacterized protein</fullName>
    </submittedName>
</protein>
<reference evidence="1 2" key="1">
    <citation type="journal article" date="2020" name="bioRxiv">
        <title>Metabolic contributions of an alphaproteobacterial endosymbiont in the apicomplexan Cardiosporidium cionae.</title>
        <authorList>
            <person name="Hunter E.S."/>
            <person name="Paight C.J."/>
            <person name="Lane C.E."/>
        </authorList>
    </citation>
    <scope>NUCLEOTIDE SEQUENCE [LARGE SCALE GENOMIC DNA]</scope>
    <source>
        <strain evidence="1">ESH_2018</strain>
    </source>
</reference>
<name>A0ABQ7JBJ3_9APIC</name>
<proteinExistence type="predicted"/>
<evidence type="ECO:0000313" key="2">
    <source>
        <dbReference type="Proteomes" id="UP000823046"/>
    </source>
</evidence>
<dbReference type="EMBL" id="JADAQX010000189">
    <property type="protein sequence ID" value="KAF8821368.1"/>
    <property type="molecule type" value="Genomic_DNA"/>
</dbReference>
<keyword evidence="2" id="KW-1185">Reference proteome</keyword>
<dbReference type="Proteomes" id="UP000823046">
    <property type="component" value="Unassembled WGS sequence"/>
</dbReference>